<evidence type="ECO:0000256" key="1">
    <source>
        <dbReference type="SAM" id="MobiDB-lite"/>
    </source>
</evidence>
<evidence type="ECO:0000313" key="3">
    <source>
        <dbReference type="Proteomes" id="UP000324222"/>
    </source>
</evidence>
<feature type="region of interest" description="Disordered" evidence="1">
    <location>
        <begin position="29"/>
        <end position="59"/>
    </location>
</feature>
<keyword evidence="3" id="KW-1185">Reference proteome</keyword>
<evidence type="ECO:0000313" key="2">
    <source>
        <dbReference type="EMBL" id="MPC34025.1"/>
    </source>
</evidence>
<name>A0A5B7EKQ9_PORTR</name>
<proteinExistence type="predicted"/>
<dbReference type="EMBL" id="VSRR010002966">
    <property type="protein sequence ID" value="MPC34025.1"/>
    <property type="molecule type" value="Genomic_DNA"/>
</dbReference>
<sequence>MKTLVVNILAKQIISFRNPGNPLVHPLWLAPPPPPLPPPPPPSPQARSPPFPSSTPAGSSPFLLKRVGTFSSSVHDVYSEEQDNFLLYNEEEPSRMVAVVVVSVVVVWEY</sequence>
<dbReference type="Proteomes" id="UP000324222">
    <property type="component" value="Unassembled WGS sequence"/>
</dbReference>
<comment type="caution">
    <text evidence="2">The sequence shown here is derived from an EMBL/GenBank/DDBJ whole genome shotgun (WGS) entry which is preliminary data.</text>
</comment>
<organism evidence="2 3">
    <name type="scientific">Portunus trituberculatus</name>
    <name type="common">Swimming crab</name>
    <name type="synonym">Neptunus trituberculatus</name>
    <dbReference type="NCBI Taxonomy" id="210409"/>
    <lineage>
        <taxon>Eukaryota</taxon>
        <taxon>Metazoa</taxon>
        <taxon>Ecdysozoa</taxon>
        <taxon>Arthropoda</taxon>
        <taxon>Crustacea</taxon>
        <taxon>Multicrustacea</taxon>
        <taxon>Malacostraca</taxon>
        <taxon>Eumalacostraca</taxon>
        <taxon>Eucarida</taxon>
        <taxon>Decapoda</taxon>
        <taxon>Pleocyemata</taxon>
        <taxon>Brachyura</taxon>
        <taxon>Eubrachyura</taxon>
        <taxon>Portunoidea</taxon>
        <taxon>Portunidae</taxon>
        <taxon>Portuninae</taxon>
        <taxon>Portunus</taxon>
    </lineage>
</organism>
<feature type="compositionally biased region" description="Pro residues" evidence="1">
    <location>
        <begin position="29"/>
        <end position="53"/>
    </location>
</feature>
<protein>
    <submittedName>
        <fullName evidence="2">Uncharacterized protein</fullName>
    </submittedName>
</protein>
<reference evidence="2 3" key="1">
    <citation type="submission" date="2019-05" db="EMBL/GenBank/DDBJ databases">
        <title>Another draft genome of Portunus trituberculatus and its Hox gene families provides insights of decapod evolution.</title>
        <authorList>
            <person name="Jeong J.-H."/>
            <person name="Song I."/>
            <person name="Kim S."/>
            <person name="Choi T."/>
            <person name="Kim D."/>
            <person name="Ryu S."/>
            <person name="Kim W."/>
        </authorList>
    </citation>
    <scope>NUCLEOTIDE SEQUENCE [LARGE SCALE GENOMIC DNA]</scope>
    <source>
        <tissue evidence="2">Muscle</tissue>
    </source>
</reference>
<accession>A0A5B7EKQ9</accession>
<gene>
    <name evidence="2" type="ORF">E2C01_027398</name>
</gene>
<dbReference type="AlphaFoldDB" id="A0A5B7EKQ9"/>